<evidence type="ECO:0000256" key="10">
    <source>
        <dbReference type="ARBA" id="ARBA00025810"/>
    </source>
</evidence>
<dbReference type="NCBIfam" id="TIGR02151">
    <property type="entry name" value="IPP_isom_2"/>
    <property type="match status" value="1"/>
</dbReference>
<dbReference type="SUPFAM" id="SSF51395">
    <property type="entry name" value="FMN-linked oxidoreductases"/>
    <property type="match status" value="1"/>
</dbReference>
<dbReference type="GO" id="GO:0004452">
    <property type="term" value="F:isopentenyl-diphosphate delta-isomerase activity"/>
    <property type="evidence" value="ECO:0007669"/>
    <property type="project" value="UniProtKB-UniRule"/>
</dbReference>
<dbReference type="HAMAP" id="MF_00354">
    <property type="entry name" value="Idi_2"/>
    <property type="match status" value="1"/>
</dbReference>
<keyword evidence="4 11" id="KW-0288">FMN</keyword>
<feature type="binding site" evidence="11">
    <location>
        <position position="97"/>
    </location>
    <ligand>
        <name>FMN</name>
        <dbReference type="ChEBI" id="CHEBI:58210"/>
    </ligand>
</feature>
<feature type="binding site" evidence="11">
    <location>
        <position position="161"/>
    </location>
    <ligand>
        <name>Mg(2+)</name>
        <dbReference type="ChEBI" id="CHEBI:18420"/>
    </ligand>
</feature>
<keyword evidence="6 11" id="KW-0460">Magnesium</keyword>
<comment type="caution">
    <text evidence="11">Lacks conserved residue(s) required for the propagation of feature annotation.</text>
</comment>
<reference evidence="13 14" key="1">
    <citation type="journal article" date="2016" name="Sci. Rep.">
        <title>Metabolic traits of an uncultured archaeal lineage -MSBL1- from brine pools of the Red Sea.</title>
        <authorList>
            <person name="Mwirichia R."/>
            <person name="Alam I."/>
            <person name="Rashid M."/>
            <person name="Vinu M."/>
            <person name="Ba-Alawi W."/>
            <person name="Anthony Kamau A."/>
            <person name="Kamanda Ngugi D."/>
            <person name="Goker M."/>
            <person name="Klenk H.P."/>
            <person name="Bajic V."/>
            <person name="Stingl U."/>
        </authorList>
    </citation>
    <scope>NUCLEOTIDE SEQUENCE [LARGE SCALE GENOMIC DNA]</scope>
    <source>
        <strain evidence="13">SCGC-AAA261D19</strain>
    </source>
</reference>
<dbReference type="PIRSF" id="PIRSF003314">
    <property type="entry name" value="IPP_isomerase"/>
    <property type="match status" value="1"/>
</dbReference>
<keyword evidence="5 11" id="KW-0479">Metal-binding</keyword>
<evidence type="ECO:0000256" key="3">
    <source>
        <dbReference type="ARBA" id="ARBA00022630"/>
    </source>
</evidence>
<dbReference type="GO" id="GO:0070402">
    <property type="term" value="F:NADPH binding"/>
    <property type="evidence" value="ECO:0007669"/>
    <property type="project" value="UniProtKB-UniRule"/>
</dbReference>
<keyword evidence="7 11" id="KW-0521">NADP</keyword>
<dbReference type="Proteomes" id="UP000070400">
    <property type="component" value="Unassembled WGS sequence"/>
</dbReference>
<evidence type="ECO:0000256" key="4">
    <source>
        <dbReference type="ARBA" id="ARBA00022643"/>
    </source>
</evidence>
<dbReference type="GO" id="GO:0010181">
    <property type="term" value="F:FMN binding"/>
    <property type="evidence" value="ECO:0007669"/>
    <property type="project" value="UniProtKB-UniRule"/>
</dbReference>
<feature type="binding site" evidence="11">
    <location>
        <position position="217"/>
    </location>
    <ligand>
        <name>FMN</name>
        <dbReference type="ChEBI" id="CHEBI:58210"/>
    </ligand>
</feature>
<keyword evidence="14" id="KW-1185">Reference proteome</keyword>
<name>A0A133V6C2_9EURY</name>
<feature type="binding site" evidence="11">
    <location>
        <position position="222"/>
    </location>
    <ligand>
        <name>FMN</name>
        <dbReference type="ChEBI" id="CHEBI:58210"/>
    </ligand>
</feature>
<evidence type="ECO:0000256" key="7">
    <source>
        <dbReference type="ARBA" id="ARBA00022857"/>
    </source>
</evidence>
<keyword evidence="9 11" id="KW-0413">Isomerase</keyword>
<dbReference type="InterPro" id="IPR000262">
    <property type="entry name" value="FMN-dep_DH"/>
</dbReference>
<dbReference type="GO" id="GO:0016491">
    <property type="term" value="F:oxidoreductase activity"/>
    <property type="evidence" value="ECO:0007669"/>
    <property type="project" value="InterPro"/>
</dbReference>
<feature type="domain" description="FMN hydroxy acid dehydrogenase" evidence="12">
    <location>
        <begin position="1"/>
        <end position="340"/>
    </location>
</feature>
<evidence type="ECO:0000256" key="5">
    <source>
        <dbReference type="ARBA" id="ARBA00022723"/>
    </source>
</evidence>
<dbReference type="CDD" id="cd02811">
    <property type="entry name" value="IDI-2_FMN"/>
    <property type="match status" value="1"/>
</dbReference>
<dbReference type="InterPro" id="IPR011179">
    <property type="entry name" value="IPdP_isomerase"/>
</dbReference>
<sequence length="363" mass="39024">MGEKLSDRKLEHIEACLREDVEARSKRTGFEGIDFVHQAAPEIGFGEIDINLSIFGKNLKAPIMICPMTGGHRRGRDFNLILAEVAQDLGLALAVGSQRAALKNPELEDTYKVRDVAPDILLFGNLGMAQLRGNQGIETARKALEMIDADALSIYLNILQEAVQLEGEPRFSLSIEEFSEISSELDSPILIKETGAGIDGSTALAFVEAGADAVDVSGTGGTSWAGVEAIRGDENSNLGERFWDWGIPTAVSTAEVAETVSVPVISSGGIRTGIDAAKALALGADLVGVALPLLRASAQGKEKVTEWLEAFIRELRLTMFFVGCARIEDLRGVPLVLTGTIRDWFASRGLSPEKYGRRGKRGD</sequence>
<dbReference type="GO" id="GO:0008299">
    <property type="term" value="P:isoprenoid biosynthetic process"/>
    <property type="evidence" value="ECO:0007669"/>
    <property type="project" value="UniProtKB-UniRule"/>
</dbReference>
<comment type="cofactor">
    <cofactor evidence="1 11">
        <name>FMN</name>
        <dbReference type="ChEBI" id="CHEBI:58210"/>
    </cofactor>
</comment>
<comment type="function">
    <text evidence="11">Involved in the biosynthesis of isoprenoids. Catalyzes the 1,3-allylic rearrangement of the homoallylic substrate isopentenyl (IPP) to its allylic isomer, dimethylallyl diphosphate (DMAPP).</text>
</comment>
<feature type="binding site" evidence="11">
    <location>
        <begin position="269"/>
        <end position="271"/>
    </location>
    <ligand>
        <name>FMN</name>
        <dbReference type="ChEBI" id="CHEBI:58210"/>
    </ligand>
</feature>
<evidence type="ECO:0000313" key="13">
    <source>
        <dbReference type="EMBL" id="KXB01982.1"/>
    </source>
</evidence>
<evidence type="ECO:0000256" key="6">
    <source>
        <dbReference type="ARBA" id="ARBA00022842"/>
    </source>
</evidence>
<keyword evidence="3 11" id="KW-0285">Flavoprotein</keyword>
<comment type="catalytic activity">
    <reaction evidence="11">
        <text>isopentenyl diphosphate = dimethylallyl diphosphate</text>
        <dbReference type="Rhea" id="RHEA:23284"/>
        <dbReference type="ChEBI" id="CHEBI:57623"/>
        <dbReference type="ChEBI" id="CHEBI:128769"/>
        <dbReference type="EC" id="5.3.3.2"/>
    </reaction>
</comment>
<comment type="subunit">
    <text evidence="10 11">Homooctamer. Dimer of tetramers.</text>
</comment>
<dbReference type="PROSITE" id="PS51349">
    <property type="entry name" value="FMN_HYDROXY_ACID_DH_2"/>
    <property type="match status" value="1"/>
</dbReference>
<evidence type="ECO:0000256" key="2">
    <source>
        <dbReference type="ARBA" id="ARBA00022490"/>
    </source>
</evidence>
<proteinExistence type="inferred from homology"/>
<dbReference type="InterPro" id="IPR013785">
    <property type="entry name" value="Aldolase_TIM"/>
</dbReference>
<dbReference type="EMBL" id="LHXX01000030">
    <property type="protein sequence ID" value="KXB01982.1"/>
    <property type="molecule type" value="Genomic_DNA"/>
</dbReference>
<protein>
    <recommendedName>
        <fullName evidence="11">Isopentenyl-diphosphate delta-isomerase</fullName>
        <shortName evidence="11">IPP isomerase</shortName>
        <ecNumber evidence="11">5.3.3.2</ecNumber>
    </recommendedName>
    <alternativeName>
        <fullName evidence="11">Isopentenyl diphosphate:dimethylallyl diphosphate isomerase</fullName>
    </alternativeName>
    <alternativeName>
        <fullName evidence="11">Isopentenyl pyrophosphate isomerase</fullName>
    </alternativeName>
    <alternativeName>
        <fullName evidence="11">Type 2 isopentenyl diphosphate isomerase</fullName>
        <shortName evidence="11">IDI-2</shortName>
    </alternativeName>
</protein>
<evidence type="ECO:0000256" key="9">
    <source>
        <dbReference type="ARBA" id="ARBA00023235"/>
    </source>
</evidence>
<dbReference type="EC" id="5.3.3.2" evidence="11"/>
<keyword evidence="8 11" id="KW-0414">Isoprene biosynthesis</keyword>
<dbReference type="GO" id="GO:0005737">
    <property type="term" value="C:cytoplasm"/>
    <property type="evidence" value="ECO:0007669"/>
    <property type="project" value="UniProtKB-SubCell"/>
</dbReference>
<evidence type="ECO:0000256" key="1">
    <source>
        <dbReference type="ARBA" id="ARBA00001917"/>
    </source>
</evidence>
<accession>A0A133V6C2</accession>
<feature type="binding site" evidence="11">
    <location>
        <begin position="8"/>
        <end position="9"/>
    </location>
    <ligand>
        <name>substrate</name>
    </ligand>
</feature>
<dbReference type="Pfam" id="PF01070">
    <property type="entry name" value="FMN_dh"/>
    <property type="match status" value="2"/>
</dbReference>
<feature type="binding site" evidence="11">
    <location>
        <position position="160"/>
    </location>
    <ligand>
        <name>substrate</name>
    </ligand>
</feature>
<keyword evidence="2 11" id="KW-0963">Cytoplasm</keyword>
<feature type="binding site" evidence="11">
    <location>
        <begin position="290"/>
        <end position="291"/>
    </location>
    <ligand>
        <name>FMN</name>
        <dbReference type="ChEBI" id="CHEBI:58210"/>
    </ligand>
</feature>
<comment type="subcellular location">
    <subcellularLocation>
        <location evidence="11">Cytoplasm</location>
    </subcellularLocation>
</comment>
<dbReference type="PANTHER" id="PTHR43665:SF1">
    <property type="entry name" value="ISOPENTENYL-DIPHOSPHATE DELTA-ISOMERASE"/>
    <property type="match status" value="1"/>
</dbReference>
<comment type="cofactor">
    <cofactor evidence="11">
        <name>Mg(2+)</name>
        <dbReference type="ChEBI" id="CHEBI:18420"/>
    </cofactor>
</comment>
<organism evidence="13 14">
    <name type="scientific">candidate division MSBL1 archaeon SCGC-AAA261D19</name>
    <dbReference type="NCBI Taxonomy" id="1698273"/>
    <lineage>
        <taxon>Archaea</taxon>
        <taxon>Methanobacteriati</taxon>
        <taxon>Methanobacteriota</taxon>
        <taxon>candidate division MSBL1</taxon>
    </lineage>
</organism>
<dbReference type="AlphaFoldDB" id="A0A133V6C2"/>
<feature type="binding site" evidence="11">
    <location>
        <position position="125"/>
    </location>
    <ligand>
        <name>FMN</name>
        <dbReference type="ChEBI" id="CHEBI:58210"/>
    </ligand>
</feature>
<dbReference type="PANTHER" id="PTHR43665">
    <property type="entry name" value="ISOPENTENYL-DIPHOSPHATE DELTA-ISOMERASE"/>
    <property type="match status" value="1"/>
</dbReference>
<dbReference type="GO" id="GO:0000287">
    <property type="term" value="F:magnesium ion binding"/>
    <property type="evidence" value="ECO:0007669"/>
    <property type="project" value="UniProtKB-UniRule"/>
</dbReference>
<comment type="cofactor">
    <cofactor evidence="11">
        <name>NADPH</name>
        <dbReference type="ChEBI" id="CHEBI:57783"/>
    </cofactor>
</comment>
<evidence type="ECO:0000256" key="8">
    <source>
        <dbReference type="ARBA" id="ARBA00023229"/>
    </source>
</evidence>
<comment type="similarity">
    <text evidence="11">Belongs to the IPP isomerase type 2 family.</text>
</comment>
<evidence type="ECO:0000256" key="11">
    <source>
        <dbReference type="HAMAP-Rule" id="MF_00354"/>
    </source>
</evidence>
<dbReference type="InterPro" id="IPR037396">
    <property type="entry name" value="FMN_HAD"/>
</dbReference>
<feature type="binding site" evidence="11">
    <location>
        <position position="192"/>
    </location>
    <ligand>
        <name>FMN</name>
        <dbReference type="ChEBI" id="CHEBI:58210"/>
    </ligand>
</feature>
<evidence type="ECO:0000313" key="14">
    <source>
        <dbReference type="Proteomes" id="UP000070400"/>
    </source>
</evidence>
<dbReference type="PATRIC" id="fig|1698273.3.peg.481"/>
<evidence type="ECO:0000259" key="12">
    <source>
        <dbReference type="PROSITE" id="PS51349"/>
    </source>
</evidence>
<gene>
    <name evidence="11" type="primary">fni</name>
    <name evidence="13" type="ORF">AKJ43_02715</name>
</gene>
<comment type="caution">
    <text evidence="13">The sequence shown here is derived from an EMBL/GenBank/DDBJ whole genome shotgun (WGS) entry which is preliminary data.</text>
</comment>
<dbReference type="Gene3D" id="3.20.20.70">
    <property type="entry name" value="Aldolase class I"/>
    <property type="match status" value="1"/>
</dbReference>
<feature type="binding site" evidence="11">
    <location>
        <begin position="97"/>
        <end position="99"/>
    </location>
    <ligand>
        <name>substrate</name>
    </ligand>
</feature>